<dbReference type="AlphaFoldDB" id="A0ABD1U1N6"/>
<dbReference type="Proteomes" id="UP001604336">
    <property type="component" value="Unassembled WGS sequence"/>
</dbReference>
<name>A0ABD1U1N6_9LAMI</name>
<comment type="caution">
    <text evidence="1">The sequence shown here is derived from an EMBL/GenBank/DDBJ whole genome shotgun (WGS) entry which is preliminary data.</text>
</comment>
<reference evidence="2" key="1">
    <citation type="submission" date="2024-07" db="EMBL/GenBank/DDBJ databases">
        <title>Two chromosome-level genome assemblies of Korean endemic species Abeliophyllum distichum and Forsythia ovata (Oleaceae).</title>
        <authorList>
            <person name="Jang H."/>
        </authorList>
    </citation>
    <scope>NUCLEOTIDE SEQUENCE [LARGE SCALE GENOMIC DNA]</scope>
</reference>
<organism evidence="1 2">
    <name type="scientific">Abeliophyllum distichum</name>
    <dbReference type="NCBI Taxonomy" id="126358"/>
    <lineage>
        <taxon>Eukaryota</taxon>
        <taxon>Viridiplantae</taxon>
        <taxon>Streptophyta</taxon>
        <taxon>Embryophyta</taxon>
        <taxon>Tracheophyta</taxon>
        <taxon>Spermatophyta</taxon>
        <taxon>Magnoliopsida</taxon>
        <taxon>eudicotyledons</taxon>
        <taxon>Gunneridae</taxon>
        <taxon>Pentapetalae</taxon>
        <taxon>asterids</taxon>
        <taxon>lamiids</taxon>
        <taxon>Lamiales</taxon>
        <taxon>Oleaceae</taxon>
        <taxon>Forsythieae</taxon>
        <taxon>Abeliophyllum</taxon>
    </lineage>
</organism>
<sequence>MVLEILQDTKTTVLSYSDLLMIIESKPCVISKLVRKIGEKTISAMQFSNGFKQCTLIFYTLRLEEIDEATGLILIHVKRLIHEFEHVMSNESPKRLLAKEGHQS</sequence>
<accession>A0ABD1U1N6</accession>
<gene>
    <name evidence="1" type="ORF">Adt_15131</name>
</gene>
<proteinExistence type="predicted"/>
<protein>
    <submittedName>
        <fullName evidence="1">Uncharacterized protein</fullName>
    </submittedName>
</protein>
<dbReference type="EMBL" id="JBFOLK010000004">
    <property type="protein sequence ID" value="KAL2518884.1"/>
    <property type="molecule type" value="Genomic_DNA"/>
</dbReference>
<evidence type="ECO:0000313" key="2">
    <source>
        <dbReference type="Proteomes" id="UP001604336"/>
    </source>
</evidence>
<keyword evidence="2" id="KW-1185">Reference proteome</keyword>
<evidence type="ECO:0000313" key="1">
    <source>
        <dbReference type="EMBL" id="KAL2518884.1"/>
    </source>
</evidence>